<feature type="coiled-coil region" evidence="1">
    <location>
        <begin position="57"/>
        <end position="84"/>
    </location>
</feature>
<dbReference type="Proteomes" id="UP001142648">
    <property type="component" value="Unassembled WGS sequence"/>
</dbReference>
<dbReference type="EMBL" id="JAOAMV010000001">
    <property type="protein sequence ID" value="MCT2557850.1"/>
    <property type="molecule type" value="Genomic_DNA"/>
</dbReference>
<feature type="signal peptide" evidence="2">
    <location>
        <begin position="1"/>
        <end position="21"/>
    </location>
</feature>
<organism evidence="3 4">
    <name type="scientific">Tsuneonella litorea</name>
    <dbReference type="NCBI Taxonomy" id="2976475"/>
    <lineage>
        <taxon>Bacteria</taxon>
        <taxon>Pseudomonadati</taxon>
        <taxon>Pseudomonadota</taxon>
        <taxon>Alphaproteobacteria</taxon>
        <taxon>Sphingomonadales</taxon>
        <taxon>Erythrobacteraceae</taxon>
        <taxon>Tsuneonella</taxon>
    </lineage>
</organism>
<evidence type="ECO:0000313" key="4">
    <source>
        <dbReference type="Proteomes" id="UP001142648"/>
    </source>
</evidence>
<protein>
    <recommendedName>
        <fullName evidence="5">Lipoprotein</fullName>
    </recommendedName>
</protein>
<keyword evidence="2" id="KW-0732">Signal</keyword>
<keyword evidence="4" id="KW-1185">Reference proteome</keyword>
<feature type="chain" id="PRO_5040815511" description="Lipoprotein" evidence="2">
    <location>
        <begin position="22"/>
        <end position="111"/>
    </location>
</feature>
<evidence type="ECO:0008006" key="5">
    <source>
        <dbReference type="Google" id="ProtNLM"/>
    </source>
</evidence>
<evidence type="ECO:0000256" key="2">
    <source>
        <dbReference type="SAM" id="SignalP"/>
    </source>
</evidence>
<keyword evidence="1" id="KW-0175">Coiled coil</keyword>
<comment type="caution">
    <text evidence="3">The sequence shown here is derived from an EMBL/GenBank/DDBJ whole genome shotgun (WGS) entry which is preliminary data.</text>
</comment>
<dbReference type="AlphaFoldDB" id="A0A9X3A8H7"/>
<dbReference type="RefSeq" id="WP_259960604.1">
    <property type="nucleotide sequence ID" value="NZ_JAOAMV010000001.1"/>
</dbReference>
<evidence type="ECO:0000256" key="1">
    <source>
        <dbReference type="SAM" id="Coils"/>
    </source>
</evidence>
<accession>A0A9X3A8H7</accession>
<dbReference type="PROSITE" id="PS51257">
    <property type="entry name" value="PROKAR_LIPOPROTEIN"/>
    <property type="match status" value="1"/>
</dbReference>
<evidence type="ECO:0000313" key="3">
    <source>
        <dbReference type="EMBL" id="MCT2557850.1"/>
    </source>
</evidence>
<gene>
    <name evidence="3" type="ORF">N0B51_02520</name>
</gene>
<sequence length="111" mass="12106">MRGPTLALLSLAAFGLSGCLAKTALDVATAPVKVASKAVDLATTSQSEADEKRGREIRKREERLGQLARQRDKLEKRCIEGERRACNEAAQVNAELQALLPRVPVEPDEPR</sequence>
<proteinExistence type="predicted"/>
<reference evidence="3" key="1">
    <citation type="submission" date="2022-09" db="EMBL/GenBank/DDBJ databases">
        <title>The genome sequence of Tsuneonella sp. YG55.</title>
        <authorList>
            <person name="Liu Y."/>
        </authorList>
    </citation>
    <scope>NUCLEOTIDE SEQUENCE</scope>
    <source>
        <strain evidence="3">YG55</strain>
    </source>
</reference>
<name>A0A9X3A8H7_9SPHN</name>